<sequence>MKAIFKLFILNFLALALLPSCSDDDQSNSEQNDPISGNISPVGSFSVEATNNENELLVKWTNPSNRDVDMVELSYRDVEASLSRATDFSPGHIIIQVERDVTQEYLLKVPYFATYEVSAVAISKAGKRSVPESRIMMPYHEKVDEPELKLPEMLDRAHSYMTSVIGYYFGKSSRSCWRGNYPYDGKGYWDGDALVWGQGGGLSAFVAMRDATKESEVENIYGAMDDMMFKGIQYFCQLDRGILAYSCYPAAGNERFYDDNVWIGLDMVDWYTETKEMRYLTQAKVVWRYLIDHGWDETCGGGVHWRELNEHTTSKHSCSTGPTAVMGCKMYLATQEQEYLDWAIKCYDYMLDVLQDKSDHLFYDNVRPNKDDPNLPGDLEKNKYSYNSGQPLQAACLLYKITGEQKYLDEAYAIAESCHKKWFMPYRSKELNLTFNILAPGHAWFNTIMCRGFFELYSIDNDRKYIDDIEKSMIHAWSSSCHQGNNLLNDDDLRGGTTKTGWEILHQGALVELYARLAVLERENR</sequence>
<dbReference type="GO" id="GO:0005975">
    <property type="term" value="P:carbohydrate metabolic process"/>
    <property type="evidence" value="ECO:0007669"/>
    <property type="project" value="InterPro"/>
</dbReference>
<dbReference type="AlphaFoldDB" id="A0A173VL16"/>
<organism evidence="3 5">
    <name type="scientific">Bacteroides thetaiotaomicron</name>
    <dbReference type="NCBI Taxonomy" id="818"/>
    <lineage>
        <taxon>Bacteria</taxon>
        <taxon>Pseudomonadati</taxon>
        <taxon>Bacteroidota</taxon>
        <taxon>Bacteroidia</taxon>
        <taxon>Bacteroidales</taxon>
        <taxon>Bacteroidaceae</taxon>
        <taxon>Bacteroides</taxon>
    </lineage>
</organism>
<evidence type="ECO:0000313" key="4">
    <source>
        <dbReference type="EMBL" id="UYU67491.1"/>
    </source>
</evidence>
<dbReference type="Proteomes" id="UP000500882">
    <property type="component" value="Chromosome"/>
</dbReference>
<proteinExistence type="predicted"/>
<evidence type="ECO:0000313" key="6">
    <source>
        <dbReference type="Proteomes" id="UP000500882"/>
    </source>
</evidence>
<reference evidence="3 5" key="1">
    <citation type="journal article" date="2019" name="Nat. Med.">
        <title>A library of human gut bacterial isolates paired with longitudinal multiomics data enables mechanistic microbiome research.</title>
        <authorList>
            <person name="Poyet M."/>
            <person name="Groussin M."/>
            <person name="Gibbons S.M."/>
            <person name="Avila-Pacheco J."/>
            <person name="Jiang X."/>
            <person name="Kearney S.M."/>
            <person name="Perrotta A.R."/>
            <person name="Berdy B."/>
            <person name="Zhao S."/>
            <person name="Lieberman T.D."/>
            <person name="Swanson P.K."/>
            <person name="Smith M."/>
            <person name="Roesemann S."/>
            <person name="Alexander J.E."/>
            <person name="Rich S.A."/>
            <person name="Livny J."/>
            <person name="Vlamakis H."/>
            <person name="Clish C."/>
            <person name="Bullock K."/>
            <person name="Deik A."/>
            <person name="Scott J."/>
            <person name="Pierce K.A."/>
            <person name="Xavier R.J."/>
            <person name="Alm E.J."/>
        </authorList>
    </citation>
    <scope>NUCLEOTIDE SEQUENCE [LARGE SCALE GENOMIC DNA]</scope>
    <source>
        <strain evidence="3 5">BIOML-A156</strain>
    </source>
</reference>
<keyword evidence="4" id="KW-0378">Hydrolase</keyword>
<dbReference type="EMBL" id="CP083680">
    <property type="protein sequence ID" value="UYU67491.1"/>
    <property type="molecule type" value="Genomic_DNA"/>
</dbReference>
<dbReference type="PANTHER" id="PTHR47791:SF4">
    <property type="entry name" value="(PUTATIVE SECRETED PROTEIN)-RELATED"/>
    <property type="match status" value="1"/>
</dbReference>
<evidence type="ECO:0000313" key="2">
    <source>
        <dbReference type="EMBL" id="BCA48349.1"/>
    </source>
</evidence>
<accession>A0A173VL16</accession>
<evidence type="ECO:0000313" key="5">
    <source>
        <dbReference type="Proteomes" id="UP000488521"/>
    </source>
</evidence>
<feature type="chain" id="PRO_5014250477" evidence="1">
    <location>
        <begin position="23"/>
        <end position="525"/>
    </location>
</feature>
<dbReference type="EMBL" id="WCRS01000004">
    <property type="protein sequence ID" value="KAB4475645.1"/>
    <property type="molecule type" value="Genomic_DNA"/>
</dbReference>
<gene>
    <name evidence="2" type="ORF">BatF92_02910</name>
    <name evidence="3" type="ORF">GAN59_09280</name>
    <name evidence="4" type="ORF">KQP68_04190</name>
</gene>
<dbReference type="InterPro" id="IPR053169">
    <property type="entry name" value="MUG_Protein"/>
</dbReference>
<evidence type="ECO:0000313" key="7">
    <source>
        <dbReference type="Proteomes" id="UP001156218"/>
    </source>
</evidence>
<dbReference type="SUPFAM" id="SSF48208">
    <property type="entry name" value="Six-hairpin glycosidases"/>
    <property type="match status" value="1"/>
</dbReference>
<dbReference type="Pfam" id="PF03663">
    <property type="entry name" value="Glyco_hydro_76"/>
    <property type="match status" value="1"/>
</dbReference>
<dbReference type="InterPro" id="IPR008928">
    <property type="entry name" value="6-hairpin_glycosidase_sf"/>
</dbReference>
<protein>
    <submittedName>
        <fullName evidence="3">Alpha-1,6-mannanase</fullName>
    </submittedName>
    <submittedName>
        <fullName evidence="4">Glycoside hydrolase family 76 protein</fullName>
    </submittedName>
</protein>
<dbReference type="Proteomes" id="UP000488521">
    <property type="component" value="Unassembled WGS sequence"/>
</dbReference>
<keyword evidence="1" id="KW-0732">Signal</keyword>
<reference evidence="4 7" key="3">
    <citation type="submission" date="2021-06" db="EMBL/GenBank/DDBJ databases">
        <title>Interrogation of the integrated mobile genetic elements in gut-associated Bacteroides with a consensus prediction approach.</title>
        <authorList>
            <person name="Campbell D.E."/>
            <person name="Leigh J.R."/>
            <person name="Kim T."/>
            <person name="England W."/>
            <person name="Whitaker R.J."/>
            <person name="Degnan P.H."/>
        </authorList>
    </citation>
    <scope>NUCLEOTIDE SEQUENCE [LARGE SCALE GENOMIC DNA]</scope>
    <source>
        <strain evidence="4 7">WAL8669</strain>
    </source>
</reference>
<dbReference type="Proteomes" id="UP001156218">
    <property type="component" value="Chromosome"/>
</dbReference>
<dbReference type="Gene3D" id="1.50.10.20">
    <property type="match status" value="1"/>
</dbReference>
<name>A0A173VL16_BACT4</name>
<dbReference type="PANTHER" id="PTHR47791">
    <property type="entry name" value="MEIOTICALLY UP-REGULATED GENE 191 PROTEIN"/>
    <property type="match status" value="1"/>
</dbReference>
<dbReference type="RefSeq" id="WP_032850584.1">
    <property type="nucleotide sequence ID" value="NZ_AP022660.1"/>
</dbReference>
<dbReference type="GO" id="GO:0016787">
    <property type="term" value="F:hydrolase activity"/>
    <property type="evidence" value="ECO:0007669"/>
    <property type="project" value="UniProtKB-KW"/>
</dbReference>
<evidence type="ECO:0000256" key="1">
    <source>
        <dbReference type="SAM" id="SignalP"/>
    </source>
</evidence>
<reference evidence="2 6" key="2">
    <citation type="submission" date="2020-02" db="EMBL/GenBank/DDBJ databases">
        <title>Whole-genome sequencing and comparative analysis of the genomes of Bacteroides thetaiotaomicron and Escherichia coli isolated from a healthy resident in Vietnam.</title>
        <authorList>
            <person name="Mohsin M."/>
            <person name="Tanaka K."/>
            <person name="Kawahara R."/>
            <person name="Kondo S."/>
            <person name="Noguchi H."/>
            <person name="Motooka D."/>
            <person name="Nakamura S."/>
            <person name="Khong D.T."/>
            <person name="Nguyen T.N."/>
            <person name="Tran H.T."/>
            <person name="Yamamoto Y."/>
        </authorList>
    </citation>
    <scope>NUCLEOTIDE SEQUENCE [LARGE SCALE GENOMIC DNA]</scope>
    <source>
        <strain evidence="2 6">F9-2</strain>
    </source>
</reference>
<evidence type="ECO:0000313" key="3">
    <source>
        <dbReference type="EMBL" id="KAB4475645.1"/>
    </source>
</evidence>
<dbReference type="InterPro" id="IPR005198">
    <property type="entry name" value="Glyco_hydro_76"/>
</dbReference>
<feature type="signal peptide" evidence="1">
    <location>
        <begin position="1"/>
        <end position="22"/>
    </location>
</feature>
<dbReference type="EMBL" id="AP022660">
    <property type="protein sequence ID" value="BCA48349.1"/>
    <property type="molecule type" value="Genomic_DNA"/>
</dbReference>